<name>A0ABQ2UYA0_9ACTN</name>
<dbReference type="Gene3D" id="1.10.260.40">
    <property type="entry name" value="lambda repressor-like DNA-binding domains"/>
    <property type="match status" value="1"/>
</dbReference>
<dbReference type="RefSeq" id="WP_229852203.1">
    <property type="nucleotide sequence ID" value="NZ_BMRP01000007.1"/>
</dbReference>
<dbReference type="InterPro" id="IPR010982">
    <property type="entry name" value="Lambda_DNA-bd_dom_sf"/>
</dbReference>
<proteinExistence type="predicted"/>
<organism evidence="1 2">
    <name type="scientific">Streptomyces albospinus</name>
    <dbReference type="NCBI Taxonomy" id="285515"/>
    <lineage>
        <taxon>Bacteria</taxon>
        <taxon>Bacillati</taxon>
        <taxon>Actinomycetota</taxon>
        <taxon>Actinomycetes</taxon>
        <taxon>Kitasatosporales</taxon>
        <taxon>Streptomycetaceae</taxon>
        <taxon>Streptomyces</taxon>
    </lineage>
</organism>
<dbReference type="CDD" id="cd00093">
    <property type="entry name" value="HTH_XRE"/>
    <property type="match status" value="1"/>
</dbReference>
<protein>
    <recommendedName>
        <fullName evidence="3">Transcriptional regulator</fullName>
    </recommendedName>
</protein>
<comment type="caution">
    <text evidence="1">The sequence shown here is derived from an EMBL/GenBank/DDBJ whole genome shotgun (WGS) entry which is preliminary data.</text>
</comment>
<dbReference type="InterPro" id="IPR011990">
    <property type="entry name" value="TPR-like_helical_dom_sf"/>
</dbReference>
<sequence length="424" mass="46388">MTIGKRIRATREAWRPRCSQQRLADELSVARWGKPGFLDRQQVYRWETGRRVPKEWLPFIEQVLHLDLSEDNEAQFADTVTSVMRLGGTDVDRRQFLAASAAVGLAALDLPDAEAVTRRANRPGPAGVGMGEVSAVRTMTTTLGNAASELGGGHARHLAVRYLTMDVKRWLDGRYTEKVGRELFAATSELVHLIGWMARDEGNQGLSQQYHLHSFKLAAEAGENELAATALRGLADQAIDLGHIPTAVRLAEACEQRGRKLANPKALAYYRNTFARACAADGDHTTAAKMLTSAQVAIEHAPARPGQSWASHYSHGRWAHESGMIHAKLGDLTAAEEHLHLALDIHGLDRKRTRAIVLADLGHVQLKRGNTAQALATWNDFLNCADGVQSVRINDGLTNIAARLPGIPDSQAAQELGERIAARE</sequence>
<dbReference type="EMBL" id="BMRP01000007">
    <property type="protein sequence ID" value="GGU59974.1"/>
    <property type="molecule type" value="Genomic_DNA"/>
</dbReference>
<dbReference type="Proteomes" id="UP000654471">
    <property type="component" value="Unassembled WGS sequence"/>
</dbReference>
<dbReference type="Gene3D" id="1.25.40.10">
    <property type="entry name" value="Tetratricopeptide repeat domain"/>
    <property type="match status" value="1"/>
</dbReference>
<dbReference type="InterPro" id="IPR001387">
    <property type="entry name" value="Cro/C1-type_HTH"/>
</dbReference>
<keyword evidence="2" id="KW-1185">Reference proteome</keyword>
<evidence type="ECO:0000313" key="1">
    <source>
        <dbReference type="EMBL" id="GGU59974.1"/>
    </source>
</evidence>
<reference evidence="2" key="1">
    <citation type="journal article" date="2019" name="Int. J. Syst. Evol. Microbiol.">
        <title>The Global Catalogue of Microorganisms (GCM) 10K type strain sequencing project: providing services to taxonomists for standard genome sequencing and annotation.</title>
        <authorList>
            <consortium name="The Broad Institute Genomics Platform"/>
            <consortium name="The Broad Institute Genome Sequencing Center for Infectious Disease"/>
            <person name="Wu L."/>
            <person name="Ma J."/>
        </authorList>
    </citation>
    <scope>NUCLEOTIDE SEQUENCE [LARGE SCALE GENOMIC DNA]</scope>
    <source>
        <strain evidence="2">JCM 3399</strain>
    </source>
</reference>
<gene>
    <name evidence="1" type="ORF">GCM10010211_26250</name>
</gene>
<dbReference type="SUPFAM" id="SSF48452">
    <property type="entry name" value="TPR-like"/>
    <property type="match status" value="1"/>
</dbReference>
<accession>A0ABQ2UYA0</accession>
<evidence type="ECO:0008006" key="3">
    <source>
        <dbReference type="Google" id="ProtNLM"/>
    </source>
</evidence>
<evidence type="ECO:0000313" key="2">
    <source>
        <dbReference type="Proteomes" id="UP000654471"/>
    </source>
</evidence>